<gene>
    <name evidence="3" type="ORF">J2X15_000059</name>
</gene>
<dbReference type="InterPro" id="IPR011757">
    <property type="entry name" value="Lytic_transglycosylase_MltB"/>
</dbReference>
<name>A0ABU1ZH34_9BURK</name>
<dbReference type="CDD" id="cd13399">
    <property type="entry name" value="Slt35-like"/>
    <property type="match status" value="1"/>
</dbReference>
<dbReference type="Pfam" id="PF13406">
    <property type="entry name" value="SLT_2"/>
    <property type="match status" value="1"/>
</dbReference>
<dbReference type="InterPro" id="IPR023346">
    <property type="entry name" value="Lysozyme-like_dom_sf"/>
</dbReference>
<feature type="domain" description="Transglycosylase SLT" evidence="2">
    <location>
        <begin position="65"/>
        <end position="360"/>
    </location>
</feature>
<dbReference type="Proteomes" id="UP001268089">
    <property type="component" value="Unassembled WGS sequence"/>
</dbReference>
<organism evidence="3 4">
    <name type="scientific">Rhodoferax saidenbachensis</name>
    <dbReference type="NCBI Taxonomy" id="1484693"/>
    <lineage>
        <taxon>Bacteria</taxon>
        <taxon>Pseudomonadati</taxon>
        <taxon>Pseudomonadota</taxon>
        <taxon>Betaproteobacteria</taxon>
        <taxon>Burkholderiales</taxon>
        <taxon>Comamonadaceae</taxon>
        <taxon>Rhodoferax</taxon>
    </lineage>
</organism>
<dbReference type="InterPro" id="IPR031304">
    <property type="entry name" value="SLT_2"/>
</dbReference>
<dbReference type="PANTHER" id="PTHR30163">
    <property type="entry name" value="MEMBRANE-BOUND LYTIC MUREIN TRANSGLYCOSYLASE B"/>
    <property type="match status" value="1"/>
</dbReference>
<protein>
    <submittedName>
        <fullName evidence="3">Membrane-bound lytic murein transglycosylase B</fullName>
    </submittedName>
</protein>
<dbReference type="PANTHER" id="PTHR30163:SF9">
    <property type="entry name" value="MEMBRANE-BOUND LYTIC MUREIN TRANSGLYCOSYLASE B"/>
    <property type="match status" value="1"/>
</dbReference>
<evidence type="ECO:0000313" key="4">
    <source>
        <dbReference type="Proteomes" id="UP001268089"/>
    </source>
</evidence>
<dbReference type="Gene3D" id="1.10.530.10">
    <property type="match status" value="1"/>
</dbReference>
<proteinExistence type="predicted"/>
<keyword evidence="1" id="KW-0732">Signal</keyword>
<keyword evidence="4" id="KW-1185">Reference proteome</keyword>
<feature type="chain" id="PRO_5046432334" evidence="1">
    <location>
        <begin position="23"/>
        <end position="375"/>
    </location>
</feature>
<sequence>MIFSLRLIATFLIAACAVSAGASTPKHHKLTAKHAHRAKVATPPPAAANAGPLYATRPEVMLIADDIAQRRNLDRDWVRNAVGQSRMVASVVRAITPPAVGTPKNWALYRSRFVEPIRIRAGVKFWQDNRETLERAERETGVPASIIVGIIGVETIYGQQTGTYRVIDALTTLAFDFPGAHPRKAERAAFFLSELEAFLSLTARTQTDPLALRGSYAGAMGLPQFMPSSWAKYAIDFDGDSRVDLFHSAPDVIGSVANYFVAYKWQRDLPTHYPVQLDPARLDRVTLLAPDIVPSFTPQAMADKGVLLDATALAHPGKLALVELQNGADAPLYIAGTDNFYAITRYNWSSYYALAVIELGNAVAAAVGGAPAVPK</sequence>
<dbReference type="Gene3D" id="1.10.8.350">
    <property type="entry name" value="Bacterial muramidase"/>
    <property type="match status" value="1"/>
</dbReference>
<comment type="caution">
    <text evidence="3">The sequence shown here is derived from an EMBL/GenBank/DDBJ whole genome shotgun (WGS) entry which is preliminary data.</text>
</comment>
<evidence type="ECO:0000256" key="1">
    <source>
        <dbReference type="SAM" id="SignalP"/>
    </source>
</evidence>
<dbReference type="SUPFAM" id="SSF53955">
    <property type="entry name" value="Lysozyme-like"/>
    <property type="match status" value="1"/>
</dbReference>
<evidence type="ECO:0000313" key="3">
    <source>
        <dbReference type="EMBL" id="MDR7304793.1"/>
    </source>
</evidence>
<reference evidence="3 4" key="1">
    <citation type="submission" date="2023-07" db="EMBL/GenBank/DDBJ databases">
        <title>Sorghum-associated microbial communities from plants grown in Nebraska, USA.</title>
        <authorList>
            <person name="Schachtman D."/>
        </authorList>
    </citation>
    <scope>NUCLEOTIDE SEQUENCE [LARGE SCALE GENOMIC DNA]</scope>
    <source>
        <strain evidence="3 4">BE308</strain>
    </source>
</reference>
<dbReference type="EMBL" id="JAVDXO010000001">
    <property type="protein sequence ID" value="MDR7304793.1"/>
    <property type="molecule type" value="Genomic_DNA"/>
</dbReference>
<dbReference type="InterPro" id="IPR043426">
    <property type="entry name" value="MltB-like"/>
</dbReference>
<accession>A0ABU1ZH34</accession>
<evidence type="ECO:0000259" key="2">
    <source>
        <dbReference type="Pfam" id="PF13406"/>
    </source>
</evidence>
<feature type="signal peptide" evidence="1">
    <location>
        <begin position="1"/>
        <end position="22"/>
    </location>
</feature>
<dbReference type="NCBIfam" id="TIGR02282">
    <property type="entry name" value="MltB"/>
    <property type="match status" value="1"/>
</dbReference>